<name>Q0RVM4_RHOJR</name>
<dbReference type="EMBL" id="CP000434">
    <property type="protein sequence ID" value="ABH00662.1"/>
    <property type="molecule type" value="Genomic_DNA"/>
</dbReference>
<evidence type="ECO:0000313" key="3">
    <source>
        <dbReference type="Proteomes" id="UP000008710"/>
    </source>
</evidence>
<proteinExistence type="predicted"/>
<evidence type="ECO:0000313" key="2">
    <source>
        <dbReference type="EMBL" id="ABH00662.1"/>
    </source>
</evidence>
<keyword evidence="2" id="KW-0614">Plasmid</keyword>
<gene>
    <name evidence="2" type="ordered locus">RHA1_ro11015</name>
</gene>
<dbReference type="Proteomes" id="UP000008710">
    <property type="component" value="Plasmid pRHL3"/>
</dbReference>
<evidence type="ECO:0000256" key="1">
    <source>
        <dbReference type="SAM" id="MobiDB-lite"/>
    </source>
</evidence>
<feature type="region of interest" description="Disordered" evidence="1">
    <location>
        <begin position="63"/>
        <end position="86"/>
    </location>
</feature>
<sequence>MRGLRMGLFTDDKGRPELVVHPDIKLGRAHFRPVDDQPEGEPVETPKQRARRELKLRLGAELRAKAASRSPRHCLGGHAMSAVQSR</sequence>
<feature type="region of interest" description="Disordered" evidence="1">
    <location>
        <begin position="30"/>
        <end position="50"/>
    </location>
</feature>
<geneLocation type="plasmid" evidence="2 3">
    <name>pRHL3</name>
</geneLocation>
<dbReference type="HOGENOM" id="CLU_191531_0_0_11"/>
<dbReference type="eggNOG" id="ENOG5031GQC">
    <property type="taxonomic scope" value="Bacteria"/>
</dbReference>
<accession>Q0RVM4</accession>
<organism evidence="2 3">
    <name type="scientific">Rhodococcus jostii (strain RHA1)</name>
    <dbReference type="NCBI Taxonomy" id="101510"/>
    <lineage>
        <taxon>Bacteria</taxon>
        <taxon>Bacillati</taxon>
        <taxon>Actinomycetota</taxon>
        <taxon>Actinomycetes</taxon>
        <taxon>Mycobacteriales</taxon>
        <taxon>Nocardiaceae</taxon>
        <taxon>Rhodococcus</taxon>
    </lineage>
</organism>
<dbReference type="AlphaFoldDB" id="Q0RVM4"/>
<dbReference type="RefSeq" id="WP_011600292.1">
    <property type="nucleotide sequence ID" value="NC_008271.1"/>
</dbReference>
<reference evidence="3" key="1">
    <citation type="journal article" date="2006" name="Proc. Natl. Acad. Sci. U.S.A.">
        <title>The complete genome of Rhodococcus sp. RHA1 provides insights into a catabolic powerhouse.</title>
        <authorList>
            <person name="McLeod M.P."/>
            <person name="Warren R.L."/>
            <person name="Hsiao W.W.L."/>
            <person name="Araki N."/>
            <person name="Myhre M."/>
            <person name="Fernandes C."/>
            <person name="Miyazawa D."/>
            <person name="Wong W."/>
            <person name="Lillquist A.L."/>
            <person name="Wang D."/>
            <person name="Dosanjh M."/>
            <person name="Hara H."/>
            <person name="Petrescu A."/>
            <person name="Morin R.D."/>
            <person name="Yang G."/>
            <person name="Stott J.M."/>
            <person name="Schein J.E."/>
            <person name="Shin H."/>
            <person name="Smailus D."/>
            <person name="Siddiqui A.S."/>
            <person name="Marra M.A."/>
            <person name="Jones S.J.M."/>
            <person name="Holt R."/>
            <person name="Brinkman F.S.L."/>
            <person name="Miyauchi K."/>
            <person name="Fukuda M."/>
            <person name="Davies J.E."/>
            <person name="Mohn W.W."/>
            <person name="Eltis L.D."/>
        </authorList>
    </citation>
    <scope>NUCLEOTIDE SEQUENCE [LARGE SCALE GENOMIC DNA]</scope>
    <source>
        <strain evidence="3">RHA1</strain>
    </source>
</reference>
<protein>
    <submittedName>
        <fullName evidence="2">Uncharacterized protein</fullName>
    </submittedName>
</protein>
<dbReference type="KEGG" id="rha:RHA1_ro11015"/>